<dbReference type="AlphaFoldDB" id="A0A8S4QA39"/>
<dbReference type="PROSITE" id="PS50005">
    <property type="entry name" value="TPR"/>
    <property type="match status" value="5"/>
</dbReference>
<keyword evidence="4" id="KW-1185">Reference proteome</keyword>
<dbReference type="Pfam" id="PF13424">
    <property type="entry name" value="TPR_12"/>
    <property type="match status" value="3"/>
</dbReference>
<protein>
    <recommendedName>
        <fullName evidence="2">Protein-PII uridylyltransferase N-terminal domain-containing protein</fullName>
    </recommendedName>
</protein>
<dbReference type="SUPFAM" id="SSF81901">
    <property type="entry name" value="HCP-like"/>
    <property type="match status" value="1"/>
</dbReference>
<dbReference type="InterPro" id="IPR011990">
    <property type="entry name" value="TPR-like_helical_dom_sf"/>
</dbReference>
<dbReference type="PANTHER" id="PTHR19959">
    <property type="entry name" value="KINESIN LIGHT CHAIN"/>
    <property type="match status" value="1"/>
</dbReference>
<dbReference type="Gene3D" id="1.25.40.10">
    <property type="entry name" value="Tetratricopeptide repeat domain"/>
    <property type="match status" value="3"/>
</dbReference>
<reference evidence="3" key="1">
    <citation type="submission" date="2022-03" db="EMBL/GenBank/DDBJ databases">
        <authorList>
            <person name="Martin C."/>
        </authorList>
    </citation>
    <scope>NUCLEOTIDE SEQUENCE</scope>
</reference>
<sequence>MGISTEQWRGAIGMFIHRGHSANRDPSAYRNSPVSLRLIQQLLMRAGIETNPGPNPLEATDAMHELGHQIVACNKDGELTKQAELMCKLGNEYAELGKETADGWHFNWAAALFNSAKQRIENDQVTNSDSHCNVDYINQQLQQIETDFLKTVCKENTEPTLSCTKKYKEEIEKLREYSNETVNAIHINDMQIDSVTSEMTIENEDKTIAHSKAYYDKLIEFIISLYNTMLGDCISVLAAPKCKYAILGLGSLAQKEATAWSDLESAILYDPGDKTENEIKEIKQEFRTLVHYFHMKIINLGETLINNLDIPVLNDFNDKLPKHLKNNDFYDTITKRGLSFDGTQPKASKTPFGRQSTQNPNKCTGLELIMTVEEMAQCQQEDVSIKEGYHLSDVLLTSTLIKGDLALWEQYNNKVHTILASPSANNPNISIGRGRGLETLTEDLENYIRNPLAPESFSKKIHTKHTIYSAIETFKQEEVRIESLTTKGHEIKLSDVKYNIARVYLSQGEYNIAIKYINESMILLKQLYGDHHNIRLANSLSLISIAYDSKGDYNRSIQNHEESLTMKKLIHGDHPHTDIAASLNNIGSAYQSKGDYNKSIKYHEESLTMRKLIHGDHPHTDIADSLNNIGTAYESKGDYNKSIKYHEESLTMMKLIHGDHPHTDITASLNNIGSAYQSKGDYNKSIKYHEESLTMMKLIHGDHPHTDITASLNNIGIAYQSKGDYNKAIKYHEESLTIRKLIHGDHPHTDIANSLNNIGIAYQSKGDYDKSIKYYEESLTMKKLIHGDHPHTSTANSLANIGFVYYAMGEYKVAMNYYNKSLVIFKQVHSNNDHPDIQNLDHWIRLAEEKRNI</sequence>
<feature type="repeat" description="TPR" evidence="1">
    <location>
        <begin position="752"/>
        <end position="785"/>
    </location>
</feature>
<accession>A0A8S4QA39</accession>
<dbReference type="SMART" id="SM00028">
    <property type="entry name" value="TPR"/>
    <property type="match status" value="8"/>
</dbReference>
<feature type="repeat" description="TPR" evidence="1">
    <location>
        <begin position="709"/>
        <end position="742"/>
    </location>
</feature>
<dbReference type="OrthoDB" id="5986190at2759"/>
<dbReference type="Proteomes" id="UP000749559">
    <property type="component" value="Unassembled WGS sequence"/>
</dbReference>
<feature type="repeat" description="TPR" evidence="1">
    <location>
        <begin position="623"/>
        <end position="656"/>
    </location>
</feature>
<name>A0A8S4QA39_OWEFU</name>
<evidence type="ECO:0000313" key="3">
    <source>
        <dbReference type="EMBL" id="CAH1802595.1"/>
    </source>
</evidence>
<organism evidence="3 4">
    <name type="scientific">Owenia fusiformis</name>
    <name type="common">Polychaete worm</name>
    <dbReference type="NCBI Taxonomy" id="6347"/>
    <lineage>
        <taxon>Eukaryota</taxon>
        <taxon>Metazoa</taxon>
        <taxon>Spiralia</taxon>
        <taxon>Lophotrochozoa</taxon>
        <taxon>Annelida</taxon>
        <taxon>Polychaeta</taxon>
        <taxon>Sedentaria</taxon>
        <taxon>Canalipalpata</taxon>
        <taxon>Sabellida</taxon>
        <taxon>Oweniida</taxon>
        <taxon>Oweniidae</taxon>
        <taxon>Owenia</taxon>
    </lineage>
</organism>
<feature type="domain" description="Protein-PII uridylyltransferase N-terminal" evidence="2">
    <location>
        <begin position="213"/>
        <end position="296"/>
    </location>
</feature>
<proteinExistence type="predicted"/>
<dbReference type="InterPro" id="IPR005105">
    <property type="entry name" value="GlnD_Uridyltrans_N"/>
</dbReference>
<gene>
    <name evidence="3" type="ORF">OFUS_LOCUS26260</name>
</gene>
<dbReference type="PANTHER" id="PTHR19959:SF119">
    <property type="entry name" value="FUNGAL LIPASE-LIKE DOMAIN-CONTAINING PROTEIN"/>
    <property type="match status" value="1"/>
</dbReference>
<dbReference type="PROSITE" id="PS50293">
    <property type="entry name" value="TPR_REGION"/>
    <property type="match status" value="1"/>
</dbReference>
<feature type="repeat" description="TPR" evidence="1">
    <location>
        <begin position="795"/>
        <end position="828"/>
    </location>
</feature>
<dbReference type="SUPFAM" id="SSF48452">
    <property type="entry name" value="TPR-like"/>
    <property type="match status" value="1"/>
</dbReference>
<keyword evidence="1" id="KW-0802">TPR repeat</keyword>
<dbReference type="EMBL" id="CAIIXF020000012">
    <property type="protein sequence ID" value="CAH1802595.1"/>
    <property type="molecule type" value="Genomic_DNA"/>
</dbReference>
<dbReference type="InterPro" id="IPR019734">
    <property type="entry name" value="TPR_rpt"/>
</dbReference>
<comment type="caution">
    <text evidence="3">The sequence shown here is derived from an EMBL/GenBank/DDBJ whole genome shotgun (WGS) entry which is preliminary data.</text>
</comment>
<evidence type="ECO:0000259" key="2">
    <source>
        <dbReference type="Pfam" id="PF03445"/>
    </source>
</evidence>
<dbReference type="Pfam" id="PF03445">
    <property type="entry name" value="DUF294"/>
    <property type="match status" value="1"/>
</dbReference>
<evidence type="ECO:0000313" key="4">
    <source>
        <dbReference type="Proteomes" id="UP000749559"/>
    </source>
</evidence>
<dbReference type="GO" id="GO:0008773">
    <property type="term" value="F:[protein-PII] uridylyltransferase activity"/>
    <property type="evidence" value="ECO:0007669"/>
    <property type="project" value="InterPro"/>
</dbReference>
<dbReference type="Pfam" id="PF13374">
    <property type="entry name" value="TPR_10"/>
    <property type="match status" value="2"/>
</dbReference>
<evidence type="ECO:0000256" key="1">
    <source>
        <dbReference type="PROSITE-ProRule" id="PRU00339"/>
    </source>
</evidence>
<feature type="repeat" description="TPR" evidence="1">
    <location>
        <begin position="580"/>
        <end position="613"/>
    </location>
</feature>